<name>A0A1R2CGH4_9CILI</name>
<sequence length="295" mass="34176">MSELLRHLGMHDDENYIYLDKDGKAQKRVEITVHWEPVPTKRILVTCNAVDSISYLRYLIGEVMEKYSTFSGLTSIQANNLTCNKMSIPDIGCIGDFIKSGDHLTCDISSLDIWLDVKIEAEELSLVIFLEIKIHKNQMISMLKKNLLDIANQIFHSRSLSMVYDENEAEIKKMQLVYVDNNLTTESRSVLDQNILRNEAIFDLDEDLTIEHEFDYLDRYVYSRLTKKRQEESKFSFLSTPNCTFTESILNISTSAPVRNLRVEPQVRKSKLISPHSENYENSYSNQKRCPCILL</sequence>
<protein>
    <submittedName>
        <fullName evidence="1">Uncharacterized protein</fullName>
    </submittedName>
</protein>
<reference evidence="1 2" key="1">
    <citation type="submission" date="2016-11" db="EMBL/GenBank/DDBJ databases">
        <title>The macronuclear genome of Stentor coeruleus: a giant cell with tiny introns.</title>
        <authorList>
            <person name="Slabodnick M."/>
            <person name="Ruby J.G."/>
            <person name="Reiff S.B."/>
            <person name="Swart E.C."/>
            <person name="Gosai S."/>
            <person name="Prabakaran S."/>
            <person name="Witkowska E."/>
            <person name="Larue G.E."/>
            <person name="Fisher S."/>
            <person name="Freeman R.M."/>
            <person name="Gunawardena J."/>
            <person name="Chu W."/>
            <person name="Stover N.A."/>
            <person name="Gregory B.D."/>
            <person name="Nowacki M."/>
            <person name="Derisi J."/>
            <person name="Roy S.W."/>
            <person name="Marshall W.F."/>
            <person name="Sood P."/>
        </authorList>
    </citation>
    <scope>NUCLEOTIDE SEQUENCE [LARGE SCALE GENOMIC DNA]</scope>
    <source>
        <strain evidence="1">WM001</strain>
    </source>
</reference>
<gene>
    <name evidence="1" type="ORF">SteCoe_10060</name>
</gene>
<dbReference type="EMBL" id="MPUH01000160">
    <property type="protein sequence ID" value="OMJ88075.1"/>
    <property type="molecule type" value="Genomic_DNA"/>
</dbReference>
<comment type="caution">
    <text evidence="1">The sequence shown here is derived from an EMBL/GenBank/DDBJ whole genome shotgun (WGS) entry which is preliminary data.</text>
</comment>
<dbReference type="OrthoDB" id="319869at2759"/>
<dbReference type="AlphaFoldDB" id="A0A1R2CGH4"/>
<proteinExistence type="predicted"/>
<keyword evidence="2" id="KW-1185">Reference proteome</keyword>
<dbReference type="Proteomes" id="UP000187209">
    <property type="component" value="Unassembled WGS sequence"/>
</dbReference>
<organism evidence="1 2">
    <name type="scientific">Stentor coeruleus</name>
    <dbReference type="NCBI Taxonomy" id="5963"/>
    <lineage>
        <taxon>Eukaryota</taxon>
        <taxon>Sar</taxon>
        <taxon>Alveolata</taxon>
        <taxon>Ciliophora</taxon>
        <taxon>Postciliodesmatophora</taxon>
        <taxon>Heterotrichea</taxon>
        <taxon>Heterotrichida</taxon>
        <taxon>Stentoridae</taxon>
        <taxon>Stentor</taxon>
    </lineage>
</organism>
<evidence type="ECO:0000313" key="1">
    <source>
        <dbReference type="EMBL" id="OMJ88075.1"/>
    </source>
</evidence>
<evidence type="ECO:0000313" key="2">
    <source>
        <dbReference type="Proteomes" id="UP000187209"/>
    </source>
</evidence>
<accession>A0A1R2CGH4</accession>